<dbReference type="EMBL" id="SNRY01004500">
    <property type="protein sequence ID" value="KAA6317508.1"/>
    <property type="molecule type" value="Genomic_DNA"/>
</dbReference>
<dbReference type="GO" id="GO:0052761">
    <property type="term" value="F:exo-1,4-beta-D-glucosaminidase activity"/>
    <property type="evidence" value="ECO:0007669"/>
    <property type="project" value="UniProtKB-EC"/>
</dbReference>
<comment type="caution">
    <text evidence="2">The sequence shown here is derived from an EMBL/GenBank/DDBJ whole genome shotgun (WGS) entry which is preliminary data.</text>
</comment>
<protein>
    <submittedName>
        <fullName evidence="2">Exo-beta-D-glucosaminidase</fullName>
        <ecNumber evidence="2">3.2.1.165</ecNumber>
    </submittedName>
</protein>
<reference evidence="2" key="1">
    <citation type="submission" date="2019-03" db="EMBL/GenBank/DDBJ databases">
        <title>Single cell metagenomics reveals metabolic interactions within the superorganism composed of flagellate Streblomastix strix and complex community of Bacteroidetes bacteria on its surface.</title>
        <authorList>
            <person name="Treitli S.C."/>
            <person name="Kolisko M."/>
            <person name="Husnik F."/>
            <person name="Keeling P."/>
            <person name="Hampl V."/>
        </authorList>
    </citation>
    <scope>NUCLEOTIDE SEQUENCE</scope>
    <source>
        <strain evidence="2">STM</strain>
    </source>
</reference>
<keyword evidence="2" id="KW-0378">Hydrolase</keyword>
<dbReference type="InterPro" id="IPR013783">
    <property type="entry name" value="Ig-like_fold"/>
</dbReference>
<dbReference type="Gene3D" id="2.60.40.10">
    <property type="entry name" value="Immunoglobulins"/>
    <property type="match status" value="1"/>
</dbReference>
<dbReference type="PANTHER" id="PTHR43536:SF1">
    <property type="entry name" value="MANNOSYLGLYCOPROTEIN ENDO-BETA-MANNOSIDASE"/>
    <property type="match status" value="1"/>
</dbReference>
<sequence>HEQGDFLYLQLLDRNQNILSDNLYWYPDAEGKYSGLNQMKPANVSVSTKALATDKIEVTVSNPKGNPVAFFNRVSLIDAQTGKRILPAFYDDNYVSVLPGKDKKIIIEYVPQANITPRIEVRGWNVKAQVKDVR</sequence>
<dbReference type="EC" id="3.2.1.165" evidence="2"/>
<dbReference type="Pfam" id="PF18368">
    <property type="entry name" value="Ig_GlcNase"/>
    <property type="match status" value="1"/>
</dbReference>
<dbReference type="SUPFAM" id="SSF49303">
    <property type="entry name" value="beta-Galactosidase/glucuronidase domain"/>
    <property type="match status" value="1"/>
</dbReference>
<proteinExistence type="predicted"/>
<gene>
    <name evidence="2" type="ORF">EZS27_032347</name>
</gene>
<evidence type="ECO:0000259" key="1">
    <source>
        <dbReference type="Pfam" id="PF18368"/>
    </source>
</evidence>
<dbReference type="InterPro" id="IPR041351">
    <property type="entry name" value="Ig_GlcNase"/>
</dbReference>
<feature type="domain" description="Exo-beta-D-glucosaminidase Ig-fold" evidence="1">
    <location>
        <begin position="22"/>
        <end position="126"/>
    </location>
</feature>
<dbReference type="AlphaFoldDB" id="A0A5J4Q8Y5"/>
<evidence type="ECO:0000313" key="2">
    <source>
        <dbReference type="EMBL" id="KAA6317508.1"/>
    </source>
</evidence>
<dbReference type="InterPro" id="IPR043534">
    <property type="entry name" value="EBDG/EBM"/>
</dbReference>
<accession>A0A5J4Q8Y5</accession>
<dbReference type="PANTHER" id="PTHR43536">
    <property type="entry name" value="MANNOSYLGLYCOPROTEIN ENDO-BETA-MANNOSIDASE"/>
    <property type="match status" value="1"/>
</dbReference>
<keyword evidence="2" id="KW-0326">Glycosidase</keyword>
<feature type="non-terminal residue" evidence="2">
    <location>
        <position position="1"/>
    </location>
</feature>
<organism evidence="2">
    <name type="scientific">termite gut metagenome</name>
    <dbReference type="NCBI Taxonomy" id="433724"/>
    <lineage>
        <taxon>unclassified sequences</taxon>
        <taxon>metagenomes</taxon>
        <taxon>organismal metagenomes</taxon>
    </lineage>
</organism>
<dbReference type="InterPro" id="IPR036156">
    <property type="entry name" value="Beta-gal/glucu_dom_sf"/>
</dbReference>
<name>A0A5J4Q8Y5_9ZZZZ</name>